<evidence type="ECO:0000313" key="6">
    <source>
        <dbReference type="EMBL" id="OLF05785.1"/>
    </source>
</evidence>
<dbReference type="SUPFAM" id="SSF48498">
    <property type="entry name" value="Tetracyclin repressor-like, C-terminal domain"/>
    <property type="match status" value="1"/>
</dbReference>
<gene>
    <name evidence="6" type="ORF">BLA60_35140</name>
</gene>
<protein>
    <recommendedName>
        <fullName evidence="5">HTH tetR-type domain-containing protein</fullName>
    </recommendedName>
</protein>
<reference evidence="6 7" key="1">
    <citation type="submission" date="2016-12" db="EMBL/GenBank/DDBJ databases">
        <title>The draft genome sequence of Actinophytocola xinjiangensis.</title>
        <authorList>
            <person name="Wang W."/>
            <person name="Yuan L."/>
        </authorList>
    </citation>
    <scope>NUCLEOTIDE SEQUENCE [LARGE SCALE GENOMIC DNA]</scope>
    <source>
        <strain evidence="6 7">CGMCC 4.4663</strain>
    </source>
</reference>
<comment type="caution">
    <text evidence="6">The sequence shown here is derived from an EMBL/GenBank/DDBJ whole genome shotgun (WGS) entry which is preliminary data.</text>
</comment>
<dbReference type="Pfam" id="PF00440">
    <property type="entry name" value="TetR_N"/>
    <property type="match status" value="1"/>
</dbReference>
<evidence type="ECO:0000256" key="3">
    <source>
        <dbReference type="ARBA" id="ARBA00023163"/>
    </source>
</evidence>
<name>A0A7Z0WF09_9PSEU</name>
<feature type="domain" description="HTH tetR-type" evidence="5">
    <location>
        <begin position="14"/>
        <end position="72"/>
    </location>
</feature>
<evidence type="ECO:0000256" key="2">
    <source>
        <dbReference type="ARBA" id="ARBA00023125"/>
    </source>
</evidence>
<keyword evidence="1" id="KW-0805">Transcription regulation</keyword>
<evidence type="ECO:0000256" key="1">
    <source>
        <dbReference type="ARBA" id="ARBA00023015"/>
    </source>
</evidence>
<dbReference type="PROSITE" id="PS50977">
    <property type="entry name" value="HTH_TETR_2"/>
    <property type="match status" value="1"/>
</dbReference>
<dbReference type="Gene3D" id="1.10.357.10">
    <property type="entry name" value="Tetracycline Repressor, domain 2"/>
    <property type="match status" value="1"/>
</dbReference>
<dbReference type="GO" id="GO:0000976">
    <property type="term" value="F:transcription cis-regulatory region binding"/>
    <property type="evidence" value="ECO:0007669"/>
    <property type="project" value="TreeGrafter"/>
</dbReference>
<dbReference type="PANTHER" id="PTHR30055:SF234">
    <property type="entry name" value="HTH-TYPE TRANSCRIPTIONAL REGULATOR BETI"/>
    <property type="match status" value="1"/>
</dbReference>
<organism evidence="6 7">
    <name type="scientific">Actinophytocola xinjiangensis</name>
    <dbReference type="NCBI Taxonomy" id="485602"/>
    <lineage>
        <taxon>Bacteria</taxon>
        <taxon>Bacillati</taxon>
        <taxon>Actinomycetota</taxon>
        <taxon>Actinomycetes</taxon>
        <taxon>Pseudonocardiales</taxon>
        <taxon>Pseudonocardiaceae</taxon>
    </lineage>
</organism>
<evidence type="ECO:0000313" key="7">
    <source>
        <dbReference type="Proteomes" id="UP000185696"/>
    </source>
</evidence>
<dbReference type="SUPFAM" id="SSF46689">
    <property type="entry name" value="Homeodomain-like"/>
    <property type="match status" value="1"/>
</dbReference>
<evidence type="ECO:0000259" key="5">
    <source>
        <dbReference type="PROSITE" id="PS50977"/>
    </source>
</evidence>
<keyword evidence="7" id="KW-1185">Reference proteome</keyword>
<dbReference type="EMBL" id="MSIF01000026">
    <property type="protein sequence ID" value="OLF05785.1"/>
    <property type="molecule type" value="Genomic_DNA"/>
</dbReference>
<accession>A0A7Z0WF09</accession>
<sequence length="199" mass="21245">MTEPRRRRRRTDATRSVEAILGSAKQVLAERPNANMEDVAAAANLSRQTVYAHFRTRELLISAVVDAIAADAAAAMDAARLDEGPAAQALLRLLDVSWRTTQPYSALLATVTPLPDQDADRVRHQPVTVHLERILDRGQRCGEFTNDQPVSWLAAAVVAIGHTAGGAVHSGHMTRADAAKALANSVLWLCGATSGAPSP</sequence>
<dbReference type="InterPro" id="IPR001647">
    <property type="entry name" value="HTH_TetR"/>
</dbReference>
<dbReference type="InterPro" id="IPR009057">
    <property type="entry name" value="Homeodomain-like_sf"/>
</dbReference>
<keyword evidence="3" id="KW-0804">Transcription</keyword>
<dbReference type="Proteomes" id="UP000185696">
    <property type="component" value="Unassembled WGS sequence"/>
</dbReference>
<dbReference type="GO" id="GO:0003700">
    <property type="term" value="F:DNA-binding transcription factor activity"/>
    <property type="evidence" value="ECO:0007669"/>
    <property type="project" value="TreeGrafter"/>
</dbReference>
<dbReference type="InterPro" id="IPR036271">
    <property type="entry name" value="Tet_transcr_reg_TetR-rel_C_sf"/>
</dbReference>
<feature type="DNA-binding region" description="H-T-H motif" evidence="4">
    <location>
        <begin position="35"/>
        <end position="54"/>
    </location>
</feature>
<dbReference type="PANTHER" id="PTHR30055">
    <property type="entry name" value="HTH-TYPE TRANSCRIPTIONAL REGULATOR RUTR"/>
    <property type="match status" value="1"/>
</dbReference>
<dbReference type="AlphaFoldDB" id="A0A7Z0WF09"/>
<evidence type="ECO:0000256" key="4">
    <source>
        <dbReference type="PROSITE-ProRule" id="PRU00335"/>
    </source>
</evidence>
<dbReference type="InterPro" id="IPR050109">
    <property type="entry name" value="HTH-type_TetR-like_transc_reg"/>
</dbReference>
<keyword evidence="2 4" id="KW-0238">DNA-binding</keyword>
<proteinExistence type="predicted"/>